<keyword evidence="4" id="KW-0133">Cell shape</keyword>
<organism evidence="9 10">
    <name type="scientific">Microbacterium proteolyticum</name>
    <dbReference type="NCBI Taxonomy" id="1572644"/>
    <lineage>
        <taxon>Bacteria</taxon>
        <taxon>Bacillati</taxon>
        <taxon>Actinomycetota</taxon>
        <taxon>Actinomycetes</taxon>
        <taxon>Micrococcales</taxon>
        <taxon>Microbacteriaceae</taxon>
        <taxon>Microbacterium</taxon>
    </lineage>
</organism>
<dbReference type="PANTHER" id="PTHR47019">
    <property type="entry name" value="LIPID II FLIPPASE MURJ"/>
    <property type="match status" value="1"/>
</dbReference>
<sequence length="540" mass="56105">MSSIGRASVLIGAGTIVSRVSGLLRIVVLVAIVGSVGSAAGDAFGLANQLPNNIYTVISTGVLTAVIVPQIVKAAAHADGGRAFVSKLFTLGTVILLAATALAMIAAPLIVTVYIDPTKVAPDQIALATAFAYWCLPQIFFYGLYALLGEILNARKVFGPYTWAPIVNNVVSIIGFGIFLLLFGGPSPDVLQWTPTMIGLLGGVATGGIVLQTVVLLVFWRRAGLQLRPDFRWRGVGLRHIGRLAGWTFLMVIVGQLAGIVQTRVLSGASGTGPAIIATQNAWLVFMLPYSIIVLSIGTPYFTQLSEHAAAGRHDEVKSDIVRSIRVLGLFIVVATAALAVASVPATRVFTNSSDEALAAAPVLLCFLVCLLPLAVLFVVQRTFYAYNDTRTPFFFTLAQGVLVAVTALIAGAAVGAGALPLAQLAAGVALGQSLASVVQVVVATVILHRRLGGIGVRAWLTPLVRFVLVAVPAAAAGWGVVLLCGGPEGWLSASVVSGALGAALVGSVVLAVYLGILALLRTSELEPAIALGRRFLPKR</sequence>
<feature type="transmembrane region" description="Helical" evidence="8">
    <location>
        <begin position="358"/>
        <end position="380"/>
    </location>
</feature>
<keyword evidence="7 8" id="KW-0472">Membrane</keyword>
<feature type="transmembrane region" description="Helical" evidence="8">
    <location>
        <begin position="54"/>
        <end position="76"/>
    </location>
</feature>
<proteinExistence type="predicted"/>
<name>A0A7W5GFU9_9MICO</name>
<dbReference type="PRINTS" id="PR01806">
    <property type="entry name" value="VIRFACTRMVIN"/>
</dbReference>
<dbReference type="InterPro" id="IPR004268">
    <property type="entry name" value="MurJ"/>
</dbReference>
<keyword evidence="3 8" id="KW-0812">Transmembrane</keyword>
<keyword evidence="2" id="KW-1003">Cell membrane</keyword>
<feature type="transmembrane region" description="Helical" evidence="8">
    <location>
        <begin position="392"/>
        <end position="419"/>
    </location>
</feature>
<evidence type="ECO:0000256" key="5">
    <source>
        <dbReference type="ARBA" id="ARBA00022984"/>
    </source>
</evidence>
<evidence type="ECO:0000313" key="9">
    <source>
        <dbReference type="EMBL" id="MBB3157572.1"/>
    </source>
</evidence>
<evidence type="ECO:0000313" key="10">
    <source>
        <dbReference type="Proteomes" id="UP000543579"/>
    </source>
</evidence>
<dbReference type="AlphaFoldDB" id="A0A7W5GFU9"/>
<dbReference type="GO" id="GO:0005886">
    <property type="term" value="C:plasma membrane"/>
    <property type="evidence" value="ECO:0007669"/>
    <property type="project" value="UniProtKB-SubCell"/>
</dbReference>
<feature type="transmembrane region" description="Helical" evidence="8">
    <location>
        <begin position="131"/>
        <end position="154"/>
    </location>
</feature>
<feature type="transmembrane region" description="Helical" evidence="8">
    <location>
        <begin position="197"/>
        <end position="220"/>
    </location>
</feature>
<evidence type="ECO:0000256" key="4">
    <source>
        <dbReference type="ARBA" id="ARBA00022960"/>
    </source>
</evidence>
<feature type="transmembrane region" description="Helical" evidence="8">
    <location>
        <begin position="241"/>
        <end position="262"/>
    </location>
</feature>
<dbReference type="GO" id="GO:0008360">
    <property type="term" value="P:regulation of cell shape"/>
    <property type="evidence" value="ECO:0007669"/>
    <property type="project" value="UniProtKB-KW"/>
</dbReference>
<feature type="transmembrane region" description="Helical" evidence="8">
    <location>
        <begin position="166"/>
        <end position="185"/>
    </location>
</feature>
<dbReference type="Proteomes" id="UP000543579">
    <property type="component" value="Unassembled WGS sequence"/>
</dbReference>
<comment type="caution">
    <text evidence="9">The sequence shown here is derived from an EMBL/GenBank/DDBJ whole genome shotgun (WGS) entry which is preliminary data.</text>
</comment>
<evidence type="ECO:0000256" key="1">
    <source>
        <dbReference type="ARBA" id="ARBA00004651"/>
    </source>
</evidence>
<feature type="transmembrane region" description="Helical" evidence="8">
    <location>
        <begin position="324"/>
        <end position="346"/>
    </location>
</feature>
<evidence type="ECO:0000256" key="7">
    <source>
        <dbReference type="ARBA" id="ARBA00023136"/>
    </source>
</evidence>
<dbReference type="InterPro" id="IPR051050">
    <property type="entry name" value="Lipid_II_flippase_MurJ/MviN"/>
</dbReference>
<keyword evidence="6 8" id="KW-1133">Transmembrane helix</keyword>
<dbReference type="GO" id="GO:0034204">
    <property type="term" value="P:lipid translocation"/>
    <property type="evidence" value="ECO:0007669"/>
    <property type="project" value="TreeGrafter"/>
</dbReference>
<feature type="transmembrane region" description="Helical" evidence="8">
    <location>
        <begin position="88"/>
        <end position="111"/>
    </location>
</feature>
<keyword evidence="5" id="KW-0573">Peptidoglycan synthesis</keyword>
<accession>A0A7W5GFU9</accession>
<dbReference type="EMBL" id="JACHXY010000001">
    <property type="protein sequence ID" value="MBB3157572.1"/>
    <property type="molecule type" value="Genomic_DNA"/>
</dbReference>
<dbReference type="NCBIfam" id="TIGR01695">
    <property type="entry name" value="murJ_mviN"/>
    <property type="match status" value="1"/>
</dbReference>
<protein>
    <submittedName>
        <fullName evidence="9">Putative peptidoglycan lipid II flippase</fullName>
    </submittedName>
</protein>
<feature type="transmembrane region" description="Helical" evidence="8">
    <location>
        <begin position="460"/>
        <end position="484"/>
    </location>
</feature>
<feature type="transmembrane region" description="Helical" evidence="8">
    <location>
        <begin position="425"/>
        <end position="448"/>
    </location>
</feature>
<reference evidence="9 10" key="1">
    <citation type="submission" date="2020-08" db="EMBL/GenBank/DDBJ databases">
        <title>Genomic Encyclopedia of Type Strains, Phase III (KMG-III): the genomes of soil and plant-associated and newly described type strains.</title>
        <authorList>
            <person name="Whitman W."/>
        </authorList>
    </citation>
    <scope>NUCLEOTIDE SEQUENCE [LARGE SCALE GENOMIC DNA]</scope>
    <source>
        <strain evidence="9 10">CECT 8356</strain>
    </source>
</reference>
<dbReference type="GO" id="GO:0009252">
    <property type="term" value="P:peptidoglycan biosynthetic process"/>
    <property type="evidence" value="ECO:0007669"/>
    <property type="project" value="UniProtKB-KW"/>
</dbReference>
<dbReference type="Pfam" id="PF03023">
    <property type="entry name" value="MurJ"/>
    <property type="match status" value="1"/>
</dbReference>
<evidence type="ECO:0000256" key="8">
    <source>
        <dbReference type="SAM" id="Phobius"/>
    </source>
</evidence>
<dbReference type="RefSeq" id="WP_183418967.1">
    <property type="nucleotide sequence ID" value="NZ_JACHXY010000001.1"/>
</dbReference>
<feature type="transmembrane region" description="Helical" evidence="8">
    <location>
        <begin position="496"/>
        <end position="521"/>
    </location>
</feature>
<evidence type="ECO:0000256" key="6">
    <source>
        <dbReference type="ARBA" id="ARBA00022989"/>
    </source>
</evidence>
<evidence type="ECO:0000256" key="3">
    <source>
        <dbReference type="ARBA" id="ARBA00022692"/>
    </source>
</evidence>
<dbReference type="GO" id="GO:0015648">
    <property type="term" value="F:lipid-linked peptidoglycan transporter activity"/>
    <property type="evidence" value="ECO:0007669"/>
    <property type="project" value="TreeGrafter"/>
</dbReference>
<feature type="transmembrane region" description="Helical" evidence="8">
    <location>
        <begin position="7"/>
        <end position="34"/>
    </location>
</feature>
<feature type="transmembrane region" description="Helical" evidence="8">
    <location>
        <begin position="282"/>
        <end position="303"/>
    </location>
</feature>
<dbReference type="PANTHER" id="PTHR47019:SF1">
    <property type="entry name" value="LIPID II FLIPPASE MURJ"/>
    <property type="match status" value="1"/>
</dbReference>
<evidence type="ECO:0000256" key="2">
    <source>
        <dbReference type="ARBA" id="ARBA00022475"/>
    </source>
</evidence>
<comment type="subcellular location">
    <subcellularLocation>
        <location evidence="1">Cell membrane</location>
        <topology evidence="1">Multi-pass membrane protein</topology>
    </subcellularLocation>
</comment>
<gene>
    <name evidence="9" type="ORF">FHS07_001256</name>
</gene>